<dbReference type="AlphaFoldDB" id="A0A151WP07"/>
<name>A0A151WP07_9HYME</name>
<accession>A0A151WP07</accession>
<dbReference type="EMBL" id="KQ982893">
    <property type="protein sequence ID" value="KYQ49548.1"/>
    <property type="molecule type" value="Genomic_DNA"/>
</dbReference>
<evidence type="ECO:0000313" key="2">
    <source>
        <dbReference type="EMBL" id="KYQ49548.1"/>
    </source>
</evidence>
<reference evidence="2 3" key="1">
    <citation type="submission" date="2015-09" db="EMBL/GenBank/DDBJ databases">
        <title>Trachymyrmex zeteki WGS genome.</title>
        <authorList>
            <person name="Nygaard S."/>
            <person name="Hu H."/>
            <person name="Boomsma J."/>
            <person name="Zhang G."/>
        </authorList>
    </citation>
    <scope>NUCLEOTIDE SEQUENCE [LARGE SCALE GENOMIC DNA]</scope>
    <source>
        <strain evidence="2">Tzet28-1</strain>
        <tissue evidence="2">Whole body</tissue>
    </source>
</reference>
<feature type="region of interest" description="Disordered" evidence="1">
    <location>
        <begin position="1"/>
        <end position="73"/>
    </location>
</feature>
<sequence>MRPGQPPTSLGTLPSQTPTQPTKQKSAGTQATMHCLDLTINRNITDARESMESQTRNEGDRRSSATKRDLFYK</sequence>
<protein>
    <submittedName>
        <fullName evidence="2">Uncharacterized protein</fullName>
    </submittedName>
</protein>
<dbReference type="Proteomes" id="UP000075809">
    <property type="component" value="Unassembled WGS sequence"/>
</dbReference>
<evidence type="ECO:0000313" key="3">
    <source>
        <dbReference type="Proteomes" id="UP000075809"/>
    </source>
</evidence>
<gene>
    <name evidence="2" type="ORF">ALC60_11332</name>
</gene>
<evidence type="ECO:0000256" key="1">
    <source>
        <dbReference type="SAM" id="MobiDB-lite"/>
    </source>
</evidence>
<proteinExistence type="predicted"/>
<organism evidence="2 3">
    <name type="scientific">Mycetomoellerius zeteki</name>
    <dbReference type="NCBI Taxonomy" id="64791"/>
    <lineage>
        <taxon>Eukaryota</taxon>
        <taxon>Metazoa</taxon>
        <taxon>Ecdysozoa</taxon>
        <taxon>Arthropoda</taxon>
        <taxon>Hexapoda</taxon>
        <taxon>Insecta</taxon>
        <taxon>Pterygota</taxon>
        <taxon>Neoptera</taxon>
        <taxon>Endopterygota</taxon>
        <taxon>Hymenoptera</taxon>
        <taxon>Apocrita</taxon>
        <taxon>Aculeata</taxon>
        <taxon>Formicoidea</taxon>
        <taxon>Formicidae</taxon>
        <taxon>Myrmicinae</taxon>
        <taxon>Mycetomoellerius</taxon>
    </lineage>
</organism>
<keyword evidence="3" id="KW-1185">Reference proteome</keyword>
<feature type="compositionally biased region" description="Basic and acidic residues" evidence="1">
    <location>
        <begin position="45"/>
        <end position="73"/>
    </location>
</feature>
<feature type="compositionally biased region" description="Polar residues" evidence="1">
    <location>
        <begin position="7"/>
        <end position="32"/>
    </location>
</feature>